<dbReference type="Proteomes" id="UP000887575">
    <property type="component" value="Unassembled WGS sequence"/>
</dbReference>
<dbReference type="InterPro" id="IPR052961">
    <property type="entry name" value="Oxido-Kinase-like_Enzymes"/>
</dbReference>
<dbReference type="PANTHER" id="PTHR23020">
    <property type="entry name" value="UNCHARACTERIZED NUCLEAR HORMONE RECEPTOR-RELATED"/>
    <property type="match status" value="1"/>
</dbReference>
<evidence type="ECO:0000313" key="2">
    <source>
        <dbReference type="Proteomes" id="UP000887575"/>
    </source>
</evidence>
<protein>
    <submittedName>
        <fullName evidence="3">CHK kinase-like domain-containing protein</fullName>
    </submittedName>
</protein>
<dbReference type="SUPFAM" id="SSF56112">
    <property type="entry name" value="Protein kinase-like (PK-like)"/>
    <property type="match status" value="1"/>
</dbReference>
<reference evidence="3" key="1">
    <citation type="submission" date="2024-02" db="UniProtKB">
        <authorList>
            <consortium name="WormBaseParasite"/>
        </authorList>
    </citation>
    <scope>IDENTIFICATION</scope>
</reference>
<dbReference type="AlphaFoldDB" id="A0AAF3EEJ4"/>
<accession>A0AAF3EEJ4</accession>
<dbReference type="Gene3D" id="3.90.1200.10">
    <property type="match status" value="1"/>
</dbReference>
<sequence>MNVDDSIVETLITWKMVEEDIQRKYDTKASTGPRRTATHLGDANGYISKCALIKFDWTEDREKLPKQGIMKITSCERFQLLTDKIGAYDNVIDQAALFNDCEVNFYETWSSLEVVPEIPVPKYICGRLFGVNGLEAGYCILEKLENFHNLHIYHNLSEKAALDGIKSIAKLTSYSIKYPKNARKLGETDAFDVHFRDFTKIEKVEKGFECVLSRFADKEHEIKKIKTILPIFKDIDTFRETMTKNVKIPLIVHGDAWPGNFVWTKSLNGEFSVKALLDWQLLHLGNPCEDVVRFLAKGLSGKEYRQRRDFYLRAFYDDLLKDVEPIQLPWPTLEEFIDEYERIYPLIFTVWLPPFLRLVSEEQIKGDGPDALKRLENFNEKFRGMVDEAVRCIQHRYQAMKFD</sequence>
<dbReference type="InterPro" id="IPR011009">
    <property type="entry name" value="Kinase-like_dom_sf"/>
</dbReference>
<dbReference type="WBParaSite" id="MBELARI_LOCUS12399">
    <property type="protein sequence ID" value="MBELARI_LOCUS12399"/>
    <property type="gene ID" value="MBELARI_LOCUS12399"/>
</dbReference>
<organism evidence="2 3">
    <name type="scientific">Mesorhabditis belari</name>
    <dbReference type="NCBI Taxonomy" id="2138241"/>
    <lineage>
        <taxon>Eukaryota</taxon>
        <taxon>Metazoa</taxon>
        <taxon>Ecdysozoa</taxon>
        <taxon>Nematoda</taxon>
        <taxon>Chromadorea</taxon>
        <taxon>Rhabditida</taxon>
        <taxon>Rhabditina</taxon>
        <taxon>Rhabditomorpha</taxon>
        <taxon>Rhabditoidea</taxon>
        <taxon>Rhabditidae</taxon>
        <taxon>Mesorhabditinae</taxon>
        <taxon>Mesorhabditis</taxon>
    </lineage>
</organism>
<evidence type="ECO:0000313" key="3">
    <source>
        <dbReference type="WBParaSite" id="MBELARI_LOCUS12399"/>
    </source>
</evidence>
<proteinExistence type="predicted"/>
<evidence type="ECO:0000259" key="1">
    <source>
        <dbReference type="SMART" id="SM00587"/>
    </source>
</evidence>
<dbReference type="SMART" id="SM00587">
    <property type="entry name" value="CHK"/>
    <property type="match status" value="1"/>
</dbReference>
<feature type="domain" description="CHK kinase-like" evidence="1">
    <location>
        <begin position="139"/>
        <end position="325"/>
    </location>
</feature>
<keyword evidence="2" id="KW-1185">Reference proteome</keyword>
<dbReference type="InterPro" id="IPR012877">
    <property type="entry name" value="Dhs-27"/>
</dbReference>
<dbReference type="Pfam" id="PF07914">
    <property type="entry name" value="DUF1679"/>
    <property type="match status" value="1"/>
</dbReference>
<name>A0AAF3EEJ4_9BILA</name>
<dbReference type="PANTHER" id="PTHR23020:SF8">
    <property type="entry name" value="CHK KINASE-LIKE DOMAIN-CONTAINING PROTEIN"/>
    <property type="match status" value="1"/>
</dbReference>
<dbReference type="InterPro" id="IPR015897">
    <property type="entry name" value="CHK_kinase-like"/>
</dbReference>